<feature type="region of interest" description="Disordered" evidence="1">
    <location>
        <begin position="1"/>
        <end position="29"/>
    </location>
</feature>
<dbReference type="AlphaFoldDB" id="A0A4Y2INK7"/>
<evidence type="ECO:0000313" key="3">
    <source>
        <dbReference type="EMBL" id="GBM79200.1"/>
    </source>
</evidence>
<evidence type="ECO:0000313" key="4">
    <source>
        <dbReference type="Proteomes" id="UP000499080"/>
    </source>
</evidence>
<evidence type="ECO:0000256" key="1">
    <source>
        <dbReference type="SAM" id="MobiDB-lite"/>
    </source>
</evidence>
<keyword evidence="2" id="KW-0812">Transmembrane</keyword>
<gene>
    <name evidence="3" type="ORF">AVEN_196558_1</name>
</gene>
<accession>A0A4Y2INK7</accession>
<evidence type="ECO:0000256" key="2">
    <source>
        <dbReference type="SAM" id="Phobius"/>
    </source>
</evidence>
<keyword evidence="4" id="KW-1185">Reference proteome</keyword>
<proteinExistence type="predicted"/>
<keyword evidence="2" id="KW-0472">Membrane</keyword>
<dbReference type="EMBL" id="BGPR01002807">
    <property type="protein sequence ID" value="GBM79200.1"/>
    <property type="molecule type" value="Genomic_DNA"/>
</dbReference>
<dbReference type="Proteomes" id="UP000499080">
    <property type="component" value="Unassembled WGS sequence"/>
</dbReference>
<organism evidence="3 4">
    <name type="scientific">Araneus ventricosus</name>
    <name type="common">Orbweaver spider</name>
    <name type="synonym">Epeira ventricosa</name>
    <dbReference type="NCBI Taxonomy" id="182803"/>
    <lineage>
        <taxon>Eukaryota</taxon>
        <taxon>Metazoa</taxon>
        <taxon>Ecdysozoa</taxon>
        <taxon>Arthropoda</taxon>
        <taxon>Chelicerata</taxon>
        <taxon>Arachnida</taxon>
        <taxon>Araneae</taxon>
        <taxon>Araneomorphae</taxon>
        <taxon>Entelegynae</taxon>
        <taxon>Araneoidea</taxon>
        <taxon>Araneidae</taxon>
        <taxon>Araneus</taxon>
    </lineage>
</organism>
<sequence>MSLPGHGNEPSQRESTKQHGKKTTKSEIAQTILWRRKKKSNTFARCKVASEDALKPPPDYNEEEMHWLRLPGVAHLLPAEDFLMLWAVSTAPTLMLSCMMICLLSSLFAFFLHFPAVGKNRNR</sequence>
<feature type="transmembrane region" description="Helical" evidence="2">
    <location>
        <begin position="94"/>
        <end position="114"/>
    </location>
</feature>
<comment type="caution">
    <text evidence="3">The sequence shown here is derived from an EMBL/GenBank/DDBJ whole genome shotgun (WGS) entry which is preliminary data.</text>
</comment>
<keyword evidence="2" id="KW-1133">Transmembrane helix</keyword>
<protein>
    <submittedName>
        <fullName evidence="3">Uncharacterized protein</fullName>
    </submittedName>
</protein>
<reference evidence="3 4" key="1">
    <citation type="journal article" date="2019" name="Sci. Rep.">
        <title>Orb-weaving spider Araneus ventricosus genome elucidates the spidroin gene catalogue.</title>
        <authorList>
            <person name="Kono N."/>
            <person name="Nakamura H."/>
            <person name="Ohtoshi R."/>
            <person name="Moran D.A.P."/>
            <person name="Shinohara A."/>
            <person name="Yoshida Y."/>
            <person name="Fujiwara M."/>
            <person name="Mori M."/>
            <person name="Tomita M."/>
            <person name="Arakawa K."/>
        </authorList>
    </citation>
    <scope>NUCLEOTIDE SEQUENCE [LARGE SCALE GENOMIC DNA]</scope>
</reference>
<name>A0A4Y2INK7_ARAVE</name>